<evidence type="ECO:0000256" key="1">
    <source>
        <dbReference type="ARBA" id="ARBA00022598"/>
    </source>
</evidence>
<dbReference type="GO" id="GO:0016874">
    <property type="term" value="F:ligase activity"/>
    <property type="evidence" value="ECO:0007669"/>
    <property type="project" value="UniProtKB-UniRule"/>
</dbReference>
<dbReference type="Proteomes" id="UP000321150">
    <property type="component" value="Unassembled WGS sequence"/>
</dbReference>
<proteinExistence type="inferred from homology"/>
<name>A0A511YBH5_9FLAO</name>
<dbReference type="AlphaFoldDB" id="A0A511YBH5"/>
<organism evidence="5 6">
    <name type="scientific">Chryseobacterium lathyri</name>
    <dbReference type="NCBI Taxonomy" id="395933"/>
    <lineage>
        <taxon>Bacteria</taxon>
        <taxon>Pseudomonadati</taxon>
        <taxon>Bacteroidota</taxon>
        <taxon>Flavobacteriia</taxon>
        <taxon>Flavobacteriales</taxon>
        <taxon>Weeksellaceae</taxon>
        <taxon>Chryseobacterium group</taxon>
        <taxon>Chryseobacterium</taxon>
    </lineage>
</organism>
<dbReference type="InterPro" id="IPR055399">
    <property type="entry name" value="CC_BshC"/>
</dbReference>
<feature type="domain" description="Bacillithiol biosynthesis BshC N-terminal Rossmann-like" evidence="3">
    <location>
        <begin position="22"/>
        <end position="381"/>
    </location>
</feature>
<protein>
    <recommendedName>
        <fullName evidence="2">Putative cysteine ligase BshC</fullName>
        <ecNumber evidence="2">6.-.-.-</ecNumber>
    </recommendedName>
</protein>
<evidence type="ECO:0000256" key="2">
    <source>
        <dbReference type="HAMAP-Rule" id="MF_01867"/>
    </source>
</evidence>
<evidence type="ECO:0000313" key="6">
    <source>
        <dbReference type="Proteomes" id="UP000321150"/>
    </source>
</evidence>
<reference evidence="5 6" key="1">
    <citation type="submission" date="2019-07" db="EMBL/GenBank/DDBJ databases">
        <title>Whole genome shotgun sequence of Chryseobacterium lathyri NBRC 105250.</title>
        <authorList>
            <person name="Hosoyama A."/>
            <person name="Uohara A."/>
            <person name="Ohji S."/>
            <person name="Ichikawa N."/>
        </authorList>
    </citation>
    <scope>NUCLEOTIDE SEQUENCE [LARGE SCALE GENOMIC DNA]</scope>
    <source>
        <strain evidence="5 6">NBRC 105250</strain>
    </source>
</reference>
<dbReference type="EMBL" id="BJYI01000009">
    <property type="protein sequence ID" value="GEN72514.1"/>
    <property type="molecule type" value="Genomic_DNA"/>
</dbReference>
<dbReference type="EC" id="6.-.-.-" evidence="2"/>
<comment type="similarity">
    <text evidence="2">Belongs to the BshC family.</text>
</comment>
<keyword evidence="1 2" id="KW-0436">Ligase</keyword>
<sequence length="539" mass="63142">MVFVQLKAKTTLKTINKISFNDIESIPQLVKDFLNQKIEGFEKNTFSLDHFKDQIHLKQNSFTQDQRNILSDVLEKQLSELTLSSKQKGNLENLKLPNTFTITTGHQLNLFSGPVFFVYKILQTIKTCTYLKENFPDFNFVPIYWMASEDHDFAEINHFKTEHNYYEINEKSGGPVGRITISDTFFISEFEKEFKDSVFGTELILMMKEAYKPGNTLTEAIKILVNRLFSEFGLLIIDGDSKELKSQIKDIFKDELLNFSLQKNSKEKVSFLTEKYGKVQVNPRDINLFYLSETRDRIDFDGEKYIAVDTNKRFTQEEILHELESHPEKFSPNALMRPVYQEKILPNLAYIGGNAEIMYWLELKDYFAAVNIPFPVLIPRNSMLFIKEKTVGKIEKLDLNIEDFFGNFTAITNQKILKDSNVLSILEEKERFLEKSFSELKTIAETTERSFGNMVKAEEVRQLKSFKRMKKRLLHAEKIKQGELLERLENLFLDVHPSKTWQERVYNFSVFFSDYGYSWLENCWEEMVVQESKLIIVAI</sequence>
<dbReference type="InterPro" id="IPR055398">
    <property type="entry name" value="Rossmann-like_BshC"/>
</dbReference>
<dbReference type="Pfam" id="PF10079">
    <property type="entry name" value="Rossmann-like_BshC"/>
    <property type="match status" value="1"/>
</dbReference>
<gene>
    <name evidence="2 5" type="primary">bshC</name>
    <name evidence="5" type="ORF">CLA01_25860</name>
</gene>
<dbReference type="PIRSF" id="PIRSF012535">
    <property type="entry name" value="UCP012535"/>
    <property type="match status" value="1"/>
</dbReference>
<evidence type="ECO:0000259" key="3">
    <source>
        <dbReference type="Pfam" id="PF10079"/>
    </source>
</evidence>
<evidence type="ECO:0000313" key="5">
    <source>
        <dbReference type="EMBL" id="GEN72514.1"/>
    </source>
</evidence>
<accession>A0A511YBH5</accession>
<dbReference type="HAMAP" id="MF_01867">
    <property type="entry name" value="BshC"/>
    <property type="match status" value="1"/>
</dbReference>
<comment type="caution">
    <text evidence="5">The sequence shown here is derived from an EMBL/GenBank/DDBJ whole genome shotgun (WGS) entry which is preliminary data.</text>
</comment>
<dbReference type="Pfam" id="PF24850">
    <property type="entry name" value="CC_BshC"/>
    <property type="match status" value="1"/>
</dbReference>
<evidence type="ECO:0000259" key="4">
    <source>
        <dbReference type="Pfam" id="PF24850"/>
    </source>
</evidence>
<dbReference type="NCBIfam" id="TIGR03998">
    <property type="entry name" value="thiol_BshC"/>
    <property type="match status" value="1"/>
</dbReference>
<feature type="domain" description="Bacillithiol biosynthesis BshC C-terminal coiled-coil" evidence="4">
    <location>
        <begin position="384"/>
        <end position="530"/>
    </location>
</feature>
<dbReference type="InterPro" id="IPR011199">
    <property type="entry name" value="Bacillithiol_biosynth_BshC"/>
</dbReference>